<dbReference type="InterPro" id="IPR020904">
    <property type="entry name" value="Sc_DH/Rdtase_CS"/>
</dbReference>
<dbReference type="OrthoDB" id="4611475at2"/>
<evidence type="ECO:0000259" key="3">
    <source>
        <dbReference type="SMART" id="SM00822"/>
    </source>
</evidence>
<dbReference type="Gene3D" id="3.40.50.720">
    <property type="entry name" value="NAD(P)-binding Rossmann-like Domain"/>
    <property type="match status" value="1"/>
</dbReference>
<feature type="domain" description="Ketoreductase" evidence="3">
    <location>
        <begin position="11"/>
        <end position="186"/>
    </location>
</feature>
<sequence length="254" mass="26912">MTDWGADLEGVRTLVIGASSGIGEAVSIAARARGARVCVAARRFDRLERLSKSLGGSAHELDVSDPAAIEKVLRAVDADLGGLDALIYTSAVVPFARIQETDFATWMHAFAVNAVGASHVMRAAAPYFAPDAVALVTSSHEAGRPRVGVAAYNASKAALEEIWRSWGVEHPSVNVIRVNLGPTSGTEILRGADRDVLADLNQTWTQQKITTDSVSDVVDVANTLLSLIANARRTPSVRTETVHIVPRPGPSSRA</sequence>
<keyword evidence="2" id="KW-0560">Oxidoreductase</keyword>
<dbReference type="SMART" id="SM00822">
    <property type="entry name" value="PKS_KR"/>
    <property type="match status" value="1"/>
</dbReference>
<evidence type="ECO:0000313" key="4">
    <source>
        <dbReference type="EMBL" id="OJZ76106.1"/>
    </source>
</evidence>
<dbReference type="PANTHER" id="PTHR43669:SF3">
    <property type="entry name" value="ALCOHOL DEHYDROGENASE, PUTATIVE (AFU_ORTHOLOGUE AFUA_3G03445)-RELATED"/>
    <property type="match status" value="1"/>
</dbReference>
<dbReference type="Proteomes" id="UP000186438">
    <property type="component" value="Unassembled WGS sequence"/>
</dbReference>
<proteinExistence type="inferred from homology"/>
<dbReference type="STRING" id="53378.BRW65_01320"/>
<protein>
    <submittedName>
        <fullName evidence="4">Oxidoreductase</fullName>
    </submittedName>
</protein>
<reference evidence="4 5" key="1">
    <citation type="submission" date="2016-11" db="EMBL/GenBank/DDBJ databases">
        <title>Genome sequences of unsequenced Mycobacteria.</title>
        <authorList>
            <person name="Greninger A.L."/>
            <person name="Fang F."/>
            <person name="Jerome K.R."/>
        </authorList>
    </citation>
    <scope>NUCLEOTIDE SEQUENCE [LARGE SCALE GENOMIC DNA]</scope>
    <source>
        <strain evidence="4 5">M11</strain>
    </source>
</reference>
<evidence type="ECO:0000313" key="5">
    <source>
        <dbReference type="Proteomes" id="UP000186438"/>
    </source>
</evidence>
<dbReference type="InterPro" id="IPR036291">
    <property type="entry name" value="NAD(P)-bd_dom_sf"/>
</dbReference>
<keyword evidence="5" id="KW-1185">Reference proteome</keyword>
<dbReference type="CDD" id="cd05233">
    <property type="entry name" value="SDR_c"/>
    <property type="match status" value="1"/>
</dbReference>
<dbReference type="AlphaFoldDB" id="A0A1Q4I2L8"/>
<dbReference type="PANTHER" id="PTHR43669">
    <property type="entry name" value="5-KETO-D-GLUCONATE 5-REDUCTASE"/>
    <property type="match status" value="1"/>
</dbReference>
<dbReference type="GO" id="GO:0016491">
    <property type="term" value="F:oxidoreductase activity"/>
    <property type="evidence" value="ECO:0007669"/>
    <property type="project" value="UniProtKB-KW"/>
</dbReference>
<gene>
    <name evidence="4" type="ORF">BRW65_01320</name>
</gene>
<accession>A0A1Q4I2L8</accession>
<dbReference type="PROSITE" id="PS00061">
    <property type="entry name" value="ADH_SHORT"/>
    <property type="match status" value="1"/>
</dbReference>
<organism evidence="4 5">
    <name type="scientific">Mycobacterium paraffinicum</name>
    <dbReference type="NCBI Taxonomy" id="53378"/>
    <lineage>
        <taxon>Bacteria</taxon>
        <taxon>Bacillati</taxon>
        <taxon>Actinomycetota</taxon>
        <taxon>Actinomycetes</taxon>
        <taxon>Mycobacteriales</taxon>
        <taxon>Mycobacteriaceae</taxon>
        <taxon>Mycobacterium</taxon>
    </lineage>
</organism>
<dbReference type="SUPFAM" id="SSF51735">
    <property type="entry name" value="NAD(P)-binding Rossmann-fold domains"/>
    <property type="match status" value="1"/>
</dbReference>
<dbReference type="Pfam" id="PF13561">
    <property type="entry name" value="adh_short_C2"/>
    <property type="match status" value="1"/>
</dbReference>
<evidence type="ECO:0000256" key="2">
    <source>
        <dbReference type="ARBA" id="ARBA00023002"/>
    </source>
</evidence>
<dbReference type="PRINTS" id="PR00081">
    <property type="entry name" value="GDHRDH"/>
</dbReference>
<name>A0A1Q4I2L8_9MYCO</name>
<dbReference type="EMBL" id="MPNT01000001">
    <property type="protein sequence ID" value="OJZ76106.1"/>
    <property type="molecule type" value="Genomic_DNA"/>
</dbReference>
<dbReference type="InterPro" id="IPR002347">
    <property type="entry name" value="SDR_fam"/>
</dbReference>
<dbReference type="InterPro" id="IPR057326">
    <property type="entry name" value="KR_dom"/>
</dbReference>
<dbReference type="RefSeq" id="WP_073870328.1">
    <property type="nucleotide sequence ID" value="NZ_MPNT01000001.1"/>
</dbReference>
<comment type="caution">
    <text evidence="4">The sequence shown here is derived from an EMBL/GenBank/DDBJ whole genome shotgun (WGS) entry which is preliminary data.</text>
</comment>
<comment type="similarity">
    <text evidence="1">Belongs to the short-chain dehydrogenases/reductases (SDR) family.</text>
</comment>
<evidence type="ECO:0000256" key="1">
    <source>
        <dbReference type="ARBA" id="ARBA00006484"/>
    </source>
</evidence>